<sequence length="519" mass="60388">MAPLINWEVFFFDPYPMQKSPNYTLYFWLVAIGLVIAKIIFTLRPEMDLFTEEAQYWLWSRNLAWHYYSKPPLVSYLNLISTSIFGVTELAVRFNALIFGLGTSWVVYRFGTYLYSEKVGFWASIILQAMPFWWLISTFHTTDSSLTFFWTLTIFWLYKANMEKGTKWWILAGLAAAVGLMAKAVMLLAFPFLFLFILQEGTIGKKWKKMLLFYLIMSIGFVPVLVWNFQHDFNTFKHLANLAGAGEATESVPFSISEALAQFFEFLGGQLAMISIFLLPLAFMTIKNVFKSRSQDKIFLILPAFLTFVGFAFLSFLTEILVNWPIFSYVGLPILISAWVVNQSEKWLKIRNWAVGISICLPLILILPDFTFFKSIPPIKKGEKQLFRRMSGYDPLSKRVDFLQDSLNLKDVFIFSETYHMASELSFYLKDHPQTYMLNMGARRNQFDLWPGMDQFVGKNKTGIFVSWNYDSPGEFAHFDSLLYEEEFEVFLVGEPLRTAKIQVWRNLEAFDPYVPLNY</sequence>
<evidence type="ECO:0000256" key="6">
    <source>
        <dbReference type="ARBA" id="ARBA00022989"/>
    </source>
</evidence>
<evidence type="ECO:0000256" key="7">
    <source>
        <dbReference type="ARBA" id="ARBA00023136"/>
    </source>
</evidence>
<feature type="transmembrane region" description="Helical" evidence="8">
    <location>
        <begin position="168"/>
        <end position="198"/>
    </location>
</feature>
<feature type="transmembrane region" description="Helical" evidence="8">
    <location>
        <begin position="267"/>
        <end position="286"/>
    </location>
</feature>
<dbReference type="PANTHER" id="PTHR33908">
    <property type="entry name" value="MANNOSYLTRANSFERASE YKCB-RELATED"/>
    <property type="match status" value="1"/>
</dbReference>
<evidence type="ECO:0000259" key="9">
    <source>
        <dbReference type="Pfam" id="PF13231"/>
    </source>
</evidence>
<keyword evidence="4 10" id="KW-0808">Transferase</keyword>
<feature type="transmembrane region" description="Helical" evidence="8">
    <location>
        <begin position="90"/>
        <end position="108"/>
    </location>
</feature>
<feature type="transmembrane region" description="Helical" evidence="8">
    <location>
        <begin position="210"/>
        <end position="229"/>
    </location>
</feature>
<evidence type="ECO:0000256" key="2">
    <source>
        <dbReference type="ARBA" id="ARBA00022475"/>
    </source>
</evidence>
<evidence type="ECO:0000256" key="1">
    <source>
        <dbReference type="ARBA" id="ARBA00004651"/>
    </source>
</evidence>
<name>A0A2W7QCM9_9BACT</name>
<feature type="transmembrane region" description="Helical" evidence="8">
    <location>
        <begin position="23"/>
        <end position="41"/>
    </location>
</feature>
<protein>
    <submittedName>
        <fullName evidence="10">Dolichyl-phosphate-mannose-protein mannosyltransferase</fullName>
    </submittedName>
</protein>
<keyword evidence="6 8" id="KW-1133">Transmembrane helix</keyword>
<dbReference type="Proteomes" id="UP000248882">
    <property type="component" value="Unassembled WGS sequence"/>
</dbReference>
<dbReference type="InterPro" id="IPR038731">
    <property type="entry name" value="RgtA/B/C-like"/>
</dbReference>
<dbReference type="InterPro" id="IPR050297">
    <property type="entry name" value="LipidA_mod_glycosyltrf_83"/>
</dbReference>
<evidence type="ECO:0000256" key="5">
    <source>
        <dbReference type="ARBA" id="ARBA00022692"/>
    </source>
</evidence>
<accession>A0A2W7QCM9</accession>
<feature type="transmembrane region" description="Helical" evidence="8">
    <location>
        <begin position="298"/>
        <end position="318"/>
    </location>
</feature>
<dbReference type="GO" id="GO:0016763">
    <property type="term" value="F:pentosyltransferase activity"/>
    <property type="evidence" value="ECO:0007669"/>
    <property type="project" value="TreeGrafter"/>
</dbReference>
<feature type="transmembrane region" description="Helical" evidence="8">
    <location>
        <begin position="353"/>
        <end position="373"/>
    </location>
</feature>
<evidence type="ECO:0000313" key="11">
    <source>
        <dbReference type="Proteomes" id="UP000248882"/>
    </source>
</evidence>
<proteinExistence type="predicted"/>
<evidence type="ECO:0000256" key="8">
    <source>
        <dbReference type="SAM" id="Phobius"/>
    </source>
</evidence>
<dbReference type="EMBL" id="QKZT01000033">
    <property type="protein sequence ID" value="PZX46374.1"/>
    <property type="molecule type" value="Genomic_DNA"/>
</dbReference>
<dbReference type="GO" id="GO:0005886">
    <property type="term" value="C:plasma membrane"/>
    <property type="evidence" value="ECO:0007669"/>
    <property type="project" value="UniProtKB-SubCell"/>
</dbReference>
<evidence type="ECO:0000256" key="3">
    <source>
        <dbReference type="ARBA" id="ARBA00022676"/>
    </source>
</evidence>
<evidence type="ECO:0000313" key="10">
    <source>
        <dbReference type="EMBL" id="PZX46374.1"/>
    </source>
</evidence>
<keyword evidence="5 8" id="KW-0812">Transmembrane</keyword>
<evidence type="ECO:0000256" key="4">
    <source>
        <dbReference type="ARBA" id="ARBA00022679"/>
    </source>
</evidence>
<keyword evidence="2" id="KW-1003">Cell membrane</keyword>
<comment type="subcellular location">
    <subcellularLocation>
        <location evidence="1">Cell membrane</location>
        <topology evidence="1">Multi-pass membrane protein</topology>
    </subcellularLocation>
</comment>
<organism evidence="10 11">
    <name type="scientific">Algoriphagus chordae</name>
    <dbReference type="NCBI Taxonomy" id="237019"/>
    <lineage>
        <taxon>Bacteria</taxon>
        <taxon>Pseudomonadati</taxon>
        <taxon>Bacteroidota</taxon>
        <taxon>Cytophagia</taxon>
        <taxon>Cytophagales</taxon>
        <taxon>Cyclobacteriaceae</taxon>
        <taxon>Algoriphagus</taxon>
    </lineage>
</organism>
<gene>
    <name evidence="10" type="ORF">LV85_04330</name>
</gene>
<dbReference type="AlphaFoldDB" id="A0A2W7QCM9"/>
<feature type="transmembrane region" description="Helical" evidence="8">
    <location>
        <begin position="120"/>
        <end position="139"/>
    </location>
</feature>
<keyword evidence="7 8" id="KW-0472">Membrane</keyword>
<comment type="caution">
    <text evidence="10">The sequence shown here is derived from an EMBL/GenBank/DDBJ whole genome shotgun (WGS) entry which is preliminary data.</text>
</comment>
<feature type="transmembrane region" description="Helical" evidence="8">
    <location>
        <begin position="324"/>
        <end position="341"/>
    </location>
</feature>
<dbReference type="Pfam" id="PF13231">
    <property type="entry name" value="PMT_2"/>
    <property type="match status" value="1"/>
</dbReference>
<feature type="domain" description="Glycosyltransferase RgtA/B/C/D-like" evidence="9">
    <location>
        <begin position="69"/>
        <end position="227"/>
    </location>
</feature>
<reference evidence="10 11" key="1">
    <citation type="submission" date="2018-06" db="EMBL/GenBank/DDBJ databases">
        <title>Genomic Encyclopedia of Archaeal and Bacterial Type Strains, Phase II (KMG-II): from individual species to whole genera.</title>
        <authorList>
            <person name="Goeker M."/>
        </authorList>
    </citation>
    <scope>NUCLEOTIDE SEQUENCE [LARGE SCALE GENOMIC DNA]</scope>
    <source>
        <strain evidence="10 11">DSM 19830</strain>
    </source>
</reference>
<keyword evidence="3 10" id="KW-0328">Glycosyltransferase</keyword>
<dbReference type="GO" id="GO:0009103">
    <property type="term" value="P:lipopolysaccharide biosynthetic process"/>
    <property type="evidence" value="ECO:0007669"/>
    <property type="project" value="UniProtKB-ARBA"/>
</dbReference>
<dbReference type="PANTHER" id="PTHR33908:SF11">
    <property type="entry name" value="MEMBRANE PROTEIN"/>
    <property type="match status" value="1"/>
</dbReference>
<keyword evidence="11" id="KW-1185">Reference proteome</keyword>